<dbReference type="CDD" id="cd13286">
    <property type="entry name" value="PH_OPR5_ORP8"/>
    <property type="match status" value="1"/>
</dbReference>
<dbReference type="EMBL" id="NWSH01000147">
    <property type="protein sequence ID" value="PCG79062.1"/>
    <property type="molecule type" value="Genomic_DNA"/>
</dbReference>
<gene>
    <name evidence="3" type="ORF">B5V51_2162</name>
</gene>
<dbReference type="InterPro" id="IPR001849">
    <property type="entry name" value="PH_domain"/>
</dbReference>
<organism evidence="3">
    <name type="scientific">Heliothis virescens</name>
    <name type="common">Tobacco budworm moth</name>
    <dbReference type="NCBI Taxonomy" id="7102"/>
    <lineage>
        <taxon>Eukaryota</taxon>
        <taxon>Metazoa</taxon>
        <taxon>Ecdysozoa</taxon>
        <taxon>Arthropoda</taxon>
        <taxon>Hexapoda</taxon>
        <taxon>Insecta</taxon>
        <taxon>Pterygota</taxon>
        <taxon>Neoptera</taxon>
        <taxon>Endopterygota</taxon>
        <taxon>Lepidoptera</taxon>
        <taxon>Glossata</taxon>
        <taxon>Ditrysia</taxon>
        <taxon>Noctuoidea</taxon>
        <taxon>Noctuidae</taxon>
        <taxon>Heliothinae</taxon>
        <taxon>Heliothis</taxon>
    </lineage>
</organism>
<reference evidence="3" key="1">
    <citation type="submission" date="2017-09" db="EMBL/GenBank/DDBJ databases">
        <title>Contemporary evolution of a Lepidopteran species, Heliothis virescens, in response to modern agricultural practices.</title>
        <authorList>
            <person name="Fritz M.L."/>
            <person name="Deyonke A.M."/>
            <person name="Papanicolaou A."/>
            <person name="Micinski S."/>
            <person name="Westbrook J."/>
            <person name="Gould F."/>
        </authorList>
    </citation>
    <scope>NUCLEOTIDE SEQUENCE [LARGE SCALE GENOMIC DNA]</scope>
    <source>
        <strain evidence="3">HvINT-</strain>
        <tissue evidence="3">Whole body</tissue>
    </source>
</reference>
<evidence type="ECO:0000256" key="1">
    <source>
        <dbReference type="SAM" id="MobiDB-lite"/>
    </source>
</evidence>
<dbReference type="SMART" id="SM00233">
    <property type="entry name" value="PH"/>
    <property type="match status" value="1"/>
</dbReference>
<dbReference type="FunFam" id="2.30.29.30:FF:000030">
    <property type="entry name" value="Oxysterol-binding protein"/>
    <property type="match status" value="1"/>
</dbReference>
<dbReference type="SUPFAM" id="SSF50729">
    <property type="entry name" value="PH domain-like"/>
    <property type="match status" value="1"/>
</dbReference>
<dbReference type="Pfam" id="PF00169">
    <property type="entry name" value="PH"/>
    <property type="match status" value="1"/>
</dbReference>
<dbReference type="InterPro" id="IPR011993">
    <property type="entry name" value="PH-like_dom_sf"/>
</dbReference>
<dbReference type="PROSITE" id="PS50003">
    <property type="entry name" value="PH_DOMAIN"/>
    <property type="match status" value="1"/>
</dbReference>
<dbReference type="AlphaFoldDB" id="A0A2A4K5W5"/>
<feature type="region of interest" description="Disordered" evidence="1">
    <location>
        <begin position="393"/>
        <end position="418"/>
    </location>
</feature>
<comment type="caution">
    <text evidence="3">The sequence shown here is derived from an EMBL/GenBank/DDBJ whole genome shotgun (WGS) entry which is preliminary data.</text>
</comment>
<dbReference type="Gene3D" id="2.30.29.30">
    <property type="entry name" value="Pleckstrin-homology domain (PH domain)/Phosphotyrosine-binding domain (PTB)"/>
    <property type="match status" value="1"/>
</dbReference>
<evidence type="ECO:0000259" key="2">
    <source>
        <dbReference type="PROSITE" id="PS50003"/>
    </source>
</evidence>
<protein>
    <recommendedName>
        <fullName evidence="2">PH domain-containing protein</fullName>
    </recommendedName>
</protein>
<feature type="domain" description="PH" evidence="2">
    <location>
        <begin position="148"/>
        <end position="267"/>
    </location>
</feature>
<accession>A0A2A4K5W5</accession>
<feature type="compositionally biased region" description="Low complexity" evidence="1">
    <location>
        <begin position="1"/>
        <end position="19"/>
    </location>
</feature>
<feature type="compositionally biased region" description="Low complexity" evidence="1">
    <location>
        <begin position="44"/>
        <end position="53"/>
    </location>
</feature>
<dbReference type="STRING" id="7102.A0A2A4K5W5"/>
<evidence type="ECO:0000313" key="3">
    <source>
        <dbReference type="EMBL" id="PCG79062.1"/>
    </source>
</evidence>
<sequence length="558" mass="61980">MSSSPAVEPSSPSTSPSSPALRADSAQFQTSTPYYTGRQPQPPLNVVLPVAAPATPPTYGEATLTPPPRSPGVPTVASPASASGDGRSHPPDGTSSDKSSETAVGGISRTASTALSRKESYKAQRQHYRREKKRAASALLHSIEDPSVVVLADWLKVRGSLKSWTKLWCVLKPGLLLLYKSPKAKSSHWVGTVLLTSCQVIERPSKKDGFCFKLYHPLEQSIWAPRGPHNETIGAVVQPLPTAHLIFRAPSQAAGHCWLDGLELALRCSNAMLRCSRSRPEQTVAADSPATQTNLSHEDLEKHFNEHVLKVSEPSSCSSPLMSISDYSPKRHGCIDRKVSYQVPKKLKTRKTKWAQFMESIEILSKDHDSSDPPTPEKDSRFLDFLRKKESGLGRNTASTSSMKMEKEPKIKRQMSKSLASSPYKIELKKSPMLKCLELPKMPLSDKTKERISPATMIEENFMKFMATFPKRRSSTPSTFTQKRIIELRESGVKTDSENDDVFIKAKRRLYKGSEVICDTPENLIIKTAPSAERVREYSSSSTDEATEEYRFVWIMKY</sequence>
<feature type="region of interest" description="Disordered" evidence="1">
    <location>
        <begin position="1"/>
        <end position="128"/>
    </location>
</feature>
<proteinExistence type="predicted"/>
<feature type="compositionally biased region" description="Polar residues" evidence="1">
    <location>
        <begin position="394"/>
        <end position="403"/>
    </location>
</feature>
<name>A0A2A4K5W5_HELVI</name>